<evidence type="ECO:0000256" key="2">
    <source>
        <dbReference type="ARBA" id="ARBA00023002"/>
    </source>
</evidence>
<dbReference type="STRING" id="945553.A0A0D2LIN6"/>
<dbReference type="PANTHER" id="PTHR11645">
    <property type="entry name" value="PYRROLINE-5-CARBOXYLATE REDUCTASE"/>
    <property type="match status" value="1"/>
</dbReference>
<organism evidence="4 5">
    <name type="scientific">Hypholoma sublateritium (strain FD-334 SS-4)</name>
    <dbReference type="NCBI Taxonomy" id="945553"/>
    <lineage>
        <taxon>Eukaryota</taxon>
        <taxon>Fungi</taxon>
        <taxon>Dikarya</taxon>
        <taxon>Basidiomycota</taxon>
        <taxon>Agaricomycotina</taxon>
        <taxon>Agaricomycetes</taxon>
        <taxon>Agaricomycetidae</taxon>
        <taxon>Agaricales</taxon>
        <taxon>Agaricineae</taxon>
        <taxon>Strophariaceae</taxon>
        <taxon>Hypholoma</taxon>
    </lineage>
</organism>
<gene>
    <name evidence="4" type="ORF">HYPSUDRAFT_105239</name>
</gene>
<accession>A0A0D2LIN6</accession>
<comment type="similarity">
    <text evidence="1">Belongs to the pyrroline-5-carboxylate reductase family.</text>
</comment>
<dbReference type="Proteomes" id="UP000054270">
    <property type="component" value="Unassembled WGS sequence"/>
</dbReference>
<sequence length="212" mass="22399">MGYSLCILGCGTMGIAVLSGVLDSLEHPSTKILNGSAKWESHTPGTLTPVGPPDASVPTRFLACVSRTESAAKLKKIFSALGPLGASVEVLASRNVEAVQAADVVILCCKPQLAHTILVEAGMKEALEGKLMISILAGITMRQLTGWVAPTTRVVRAMPNTPCKIREGMTVVSNLPASDHEETDGAVILKIFSSIGRCRFLEEKHFDACTAL</sequence>
<dbReference type="GO" id="GO:0004735">
    <property type="term" value="F:pyrroline-5-carboxylate reductase activity"/>
    <property type="evidence" value="ECO:0007669"/>
    <property type="project" value="TreeGrafter"/>
</dbReference>
<keyword evidence="5" id="KW-1185">Reference proteome</keyword>
<dbReference type="InterPro" id="IPR036291">
    <property type="entry name" value="NAD(P)-bd_dom_sf"/>
</dbReference>
<dbReference type="Gene3D" id="3.40.50.720">
    <property type="entry name" value="NAD(P)-binding Rossmann-like Domain"/>
    <property type="match status" value="1"/>
</dbReference>
<dbReference type="GO" id="GO:0055129">
    <property type="term" value="P:L-proline biosynthetic process"/>
    <property type="evidence" value="ECO:0007669"/>
    <property type="project" value="TreeGrafter"/>
</dbReference>
<dbReference type="Pfam" id="PF03807">
    <property type="entry name" value="F420_oxidored"/>
    <property type="match status" value="1"/>
</dbReference>
<dbReference type="EMBL" id="KN817524">
    <property type="protein sequence ID" value="KJA27502.1"/>
    <property type="molecule type" value="Genomic_DNA"/>
</dbReference>
<dbReference type="PANTHER" id="PTHR11645:SF0">
    <property type="entry name" value="PYRROLINE-5-CARBOXYLATE REDUCTASE 3"/>
    <property type="match status" value="1"/>
</dbReference>
<dbReference type="AlphaFoldDB" id="A0A0D2LIN6"/>
<keyword evidence="2" id="KW-0560">Oxidoreductase</keyword>
<dbReference type="InterPro" id="IPR028939">
    <property type="entry name" value="P5C_Rdtase_cat_N"/>
</dbReference>
<dbReference type="SUPFAM" id="SSF51735">
    <property type="entry name" value="NAD(P)-binding Rossmann-fold domains"/>
    <property type="match status" value="1"/>
</dbReference>
<proteinExistence type="inferred from homology"/>
<evidence type="ECO:0000313" key="5">
    <source>
        <dbReference type="Proteomes" id="UP000054270"/>
    </source>
</evidence>
<feature type="non-terminal residue" evidence="4">
    <location>
        <position position="212"/>
    </location>
</feature>
<evidence type="ECO:0000259" key="3">
    <source>
        <dbReference type="Pfam" id="PF03807"/>
    </source>
</evidence>
<dbReference type="OrthoDB" id="10263291at2759"/>
<protein>
    <recommendedName>
        <fullName evidence="3">Pyrroline-5-carboxylate reductase catalytic N-terminal domain-containing protein</fullName>
    </recommendedName>
</protein>
<name>A0A0D2LIN6_HYPSF</name>
<feature type="domain" description="Pyrroline-5-carboxylate reductase catalytic N-terminal" evidence="3">
    <location>
        <begin position="62"/>
        <end position="138"/>
    </location>
</feature>
<evidence type="ECO:0000256" key="1">
    <source>
        <dbReference type="ARBA" id="ARBA00005525"/>
    </source>
</evidence>
<evidence type="ECO:0000313" key="4">
    <source>
        <dbReference type="EMBL" id="KJA27502.1"/>
    </source>
</evidence>
<reference evidence="5" key="1">
    <citation type="submission" date="2014-04" db="EMBL/GenBank/DDBJ databases">
        <title>Evolutionary Origins and Diversification of the Mycorrhizal Mutualists.</title>
        <authorList>
            <consortium name="DOE Joint Genome Institute"/>
            <consortium name="Mycorrhizal Genomics Consortium"/>
            <person name="Kohler A."/>
            <person name="Kuo A."/>
            <person name="Nagy L.G."/>
            <person name="Floudas D."/>
            <person name="Copeland A."/>
            <person name="Barry K.W."/>
            <person name="Cichocki N."/>
            <person name="Veneault-Fourrey C."/>
            <person name="LaButti K."/>
            <person name="Lindquist E.A."/>
            <person name="Lipzen A."/>
            <person name="Lundell T."/>
            <person name="Morin E."/>
            <person name="Murat C."/>
            <person name="Riley R."/>
            <person name="Ohm R."/>
            <person name="Sun H."/>
            <person name="Tunlid A."/>
            <person name="Henrissat B."/>
            <person name="Grigoriev I.V."/>
            <person name="Hibbett D.S."/>
            <person name="Martin F."/>
        </authorList>
    </citation>
    <scope>NUCLEOTIDE SEQUENCE [LARGE SCALE GENOMIC DNA]</scope>
    <source>
        <strain evidence="5">FD-334 SS-4</strain>
    </source>
</reference>